<dbReference type="InterPro" id="IPR004017">
    <property type="entry name" value="Cys_rich_dom"/>
</dbReference>
<dbReference type="EnsemblBacteria" id="ABC24400">
    <property type="protein sequence ID" value="ABC24400"/>
    <property type="gene ID" value="Rru_A3606"/>
</dbReference>
<evidence type="ECO:0000259" key="1">
    <source>
        <dbReference type="Pfam" id="PF02754"/>
    </source>
</evidence>
<evidence type="ECO:0000313" key="3">
    <source>
        <dbReference type="Proteomes" id="UP000001929"/>
    </source>
</evidence>
<proteinExistence type="predicted"/>
<dbReference type="AlphaFoldDB" id="Q2RN95"/>
<gene>
    <name evidence="2" type="ordered locus">Rru_A3606</name>
</gene>
<organism evidence="2 3">
    <name type="scientific">Rhodospirillum rubrum (strain ATCC 11170 / ATH 1.1.1 / DSM 467 / LMG 4362 / NCIMB 8255 / S1)</name>
    <dbReference type="NCBI Taxonomy" id="269796"/>
    <lineage>
        <taxon>Bacteria</taxon>
        <taxon>Pseudomonadati</taxon>
        <taxon>Pseudomonadota</taxon>
        <taxon>Alphaproteobacteria</taxon>
        <taxon>Rhodospirillales</taxon>
        <taxon>Rhodospirillaceae</taxon>
        <taxon>Rhodospirillum</taxon>
    </lineage>
</organism>
<dbReference type="Pfam" id="PF02754">
    <property type="entry name" value="CCG"/>
    <property type="match status" value="2"/>
</dbReference>
<dbReference type="EMBL" id="CP000230">
    <property type="protein sequence ID" value="ABC24400.1"/>
    <property type="molecule type" value="Genomic_DNA"/>
</dbReference>
<dbReference type="PANTHER" id="PTHR30296">
    <property type="entry name" value="UNCHARACTERIZED PROTEIN YKGE"/>
    <property type="match status" value="1"/>
</dbReference>
<reference evidence="2 3" key="1">
    <citation type="journal article" date="2011" name="Stand. Genomic Sci.">
        <title>Complete genome sequence of Rhodospirillum rubrum type strain (S1).</title>
        <authorList>
            <person name="Munk A.C."/>
            <person name="Copeland A."/>
            <person name="Lucas S."/>
            <person name="Lapidus A."/>
            <person name="Del Rio T.G."/>
            <person name="Barry K."/>
            <person name="Detter J.C."/>
            <person name="Hammon N."/>
            <person name="Israni S."/>
            <person name="Pitluck S."/>
            <person name="Brettin T."/>
            <person name="Bruce D."/>
            <person name="Han C."/>
            <person name="Tapia R."/>
            <person name="Gilna P."/>
            <person name="Schmutz J."/>
            <person name="Larimer F."/>
            <person name="Land M."/>
            <person name="Kyrpides N.C."/>
            <person name="Mavromatis K."/>
            <person name="Richardson P."/>
            <person name="Rohde M."/>
            <person name="Goker M."/>
            <person name="Klenk H.P."/>
            <person name="Zhang Y."/>
            <person name="Roberts G.P."/>
            <person name="Reslewic S."/>
            <person name="Schwartz D.C."/>
        </authorList>
    </citation>
    <scope>NUCLEOTIDE SEQUENCE [LARGE SCALE GENOMIC DNA]</scope>
    <source>
        <strain evidence="3">ATCC 11170 / ATH 1.1.1 / DSM 467 / LMG 4362 / NCIMB 8255 / S1</strain>
    </source>
</reference>
<dbReference type="PATRIC" id="fig|269796.9.peg.3727"/>
<protein>
    <recommendedName>
        <fullName evidence="1">Cysteine-rich domain-containing protein</fullName>
    </recommendedName>
</protein>
<dbReference type="PhylomeDB" id="Q2RN95"/>
<dbReference type="GO" id="GO:0016491">
    <property type="term" value="F:oxidoreductase activity"/>
    <property type="evidence" value="ECO:0007669"/>
    <property type="project" value="UniProtKB-ARBA"/>
</dbReference>
<feature type="domain" description="Cysteine-rich" evidence="1">
    <location>
        <begin position="141"/>
        <end position="225"/>
    </location>
</feature>
<evidence type="ECO:0000313" key="2">
    <source>
        <dbReference type="EMBL" id="ABC24400.1"/>
    </source>
</evidence>
<dbReference type="KEGG" id="rru:Rru_A3606"/>
<dbReference type="eggNOG" id="COG0247">
    <property type="taxonomic scope" value="Bacteria"/>
</dbReference>
<feature type="domain" description="Cysteine-rich" evidence="1">
    <location>
        <begin position="12"/>
        <end position="93"/>
    </location>
</feature>
<dbReference type="PANTHER" id="PTHR30296:SF0">
    <property type="entry name" value="LACTATE UTILIZATION PROTEIN A"/>
    <property type="match status" value="1"/>
</dbReference>
<keyword evidence="3" id="KW-1185">Reference proteome</keyword>
<dbReference type="HOGENOM" id="CLU_023081_1_0_5"/>
<dbReference type="STRING" id="269796.Rru_A3606"/>
<name>Q2RN95_RHORT</name>
<accession>Q2RN95</accession>
<dbReference type="Proteomes" id="UP000001929">
    <property type="component" value="Chromosome"/>
</dbReference>
<sequence>MTDDSPLGGPRVGFFITCMTDLFRPTVGFAAIRLLTRAGCRVEVPADQTCCGQPAFNSGARDLAITQAKRVIETFEGFDYLVGPSGSCLGMIRVHYPALLAEDAAWAGRARALAERSFEVMSFLTDVLDWDDIDARFDGVVTYHDTCSGVREVGIKAQPRRLLAKVRGLELRELAAPEECCGFGGTFCVKYPEISGRMVDEKLRDAEATGATTLLGGDTSCLLNIAGRARQIGSPLAVRHALEVLAGMAEGPGLGDGAETPPSPRVPHPV</sequence>
<dbReference type="GO" id="GO:0005829">
    <property type="term" value="C:cytosol"/>
    <property type="evidence" value="ECO:0007669"/>
    <property type="project" value="TreeGrafter"/>
</dbReference>